<proteinExistence type="predicted"/>
<accession>A0A165D4B9</accession>
<evidence type="ECO:0000313" key="1">
    <source>
        <dbReference type="EMBL" id="KZT04132.1"/>
    </source>
</evidence>
<gene>
    <name evidence="1" type="ORF">LAESUDRAFT_761257</name>
</gene>
<dbReference type="AlphaFoldDB" id="A0A165D4B9"/>
<dbReference type="EMBL" id="KV427638">
    <property type="protein sequence ID" value="KZT04132.1"/>
    <property type="molecule type" value="Genomic_DNA"/>
</dbReference>
<name>A0A165D4B9_9APHY</name>
<sequence>MTEKWLGRLLPRLMSPSLTKNVAAMGWTEGGRSGFGRFAEPPLTAILKGFELCLDATTTSISLFTGAAYLLKGVMDQFSLLSAKLVKQSGYDPANGVHLVEHGEKELFLELYALQGPHLGGQQEWHNYYY</sequence>
<keyword evidence="2" id="KW-1185">Reference proteome</keyword>
<protein>
    <submittedName>
        <fullName evidence="1">Uncharacterized protein</fullName>
    </submittedName>
</protein>
<dbReference type="Proteomes" id="UP000076871">
    <property type="component" value="Unassembled WGS sequence"/>
</dbReference>
<reference evidence="1 2" key="1">
    <citation type="journal article" date="2016" name="Mol. Biol. Evol.">
        <title>Comparative Genomics of Early-Diverging Mushroom-Forming Fungi Provides Insights into the Origins of Lignocellulose Decay Capabilities.</title>
        <authorList>
            <person name="Nagy L.G."/>
            <person name="Riley R."/>
            <person name="Tritt A."/>
            <person name="Adam C."/>
            <person name="Daum C."/>
            <person name="Floudas D."/>
            <person name="Sun H."/>
            <person name="Yadav J.S."/>
            <person name="Pangilinan J."/>
            <person name="Larsson K.H."/>
            <person name="Matsuura K."/>
            <person name="Barry K."/>
            <person name="Labutti K."/>
            <person name="Kuo R."/>
            <person name="Ohm R.A."/>
            <person name="Bhattacharya S.S."/>
            <person name="Shirouzu T."/>
            <person name="Yoshinaga Y."/>
            <person name="Martin F.M."/>
            <person name="Grigoriev I.V."/>
            <person name="Hibbett D.S."/>
        </authorList>
    </citation>
    <scope>NUCLEOTIDE SEQUENCE [LARGE SCALE GENOMIC DNA]</scope>
    <source>
        <strain evidence="1 2">93-53</strain>
    </source>
</reference>
<evidence type="ECO:0000313" key="2">
    <source>
        <dbReference type="Proteomes" id="UP000076871"/>
    </source>
</evidence>
<organism evidence="1 2">
    <name type="scientific">Laetiporus sulphureus 93-53</name>
    <dbReference type="NCBI Taxonomy" id="1314785"/>
    <lineage>
        <taxon>Eukaryota</taxon>
        <taxon>Fungi</taxon>
        <taxon>Dikarya</taxon>
        <taxon>Basidiomycota</taxon>
        <taxon>Agaricomycotina</taxon>
        <taxon>Agaricomycetes</taxon>
        <taxon>Polyporales</taxon>
        <taxon>Laetiporus</taxon>
    </lineage>
</organism>
<dbReference type="InParanoid" id="A0A165D4B9"/>
<dbReference type="RefSeq" id="XP_040761872.1">
    <property type="nucleotide sequence ID" value="XM_040912888.1"/>
</dbReference>
<dbReference type="GeneID" id="63829916"/>